<keyword evidence="1" id="KW-0472">Membrane</keyword>
<reference evidence="2" key="1">
    <citation type="submission" date="2025-02" db="EMBL/GenBank/DDBJ databases">
        <authorList>
            <consortium name="NCBI Genome Project"/>
        </authorList>
    </citation>
    <scope>NUCLEOTIDE SEQUENCE</scope>
</reference>
<dbReference type="VEuPathDB" id="FungiDB:An18g02310"/>
<keyword evidence="1" id="KW-1133">Transmembrane helix</keyword>
<reference evidence="2" key="2">
    <citation type="submission" date="2025-08" db="UniProtKB">
        <authorList>
            <consortium name="RefSeq"/>
        </authorList>
    </citation>
    <scope>IDENTIFICATION</scope>
</reference>
<dbReference type="RefSeq" id="XP_059605032.1">
    <property type="nucleotide sequence ID" value="XM_059745646.1"/>
</dbReference>
<evidence type="ECO:0000256" key="1">
    <source>
        <dbReference type="SAM" id="Phobius"/>
    </source>
</evidence>
<protein>
    <submittedName>
        <fullName evidence="2">Uncharacterized protein</fullName>
    </submittedName>
</protein>
<keyword evidence="1" id="KW-0812">Transmembrane</keyword>
<proteinExistence type="predicted"/>
<feature type="transmembrane region" description="Helical" evidence="1">
    <location>
        <begin position="204"/>
        <end position="230"/>
    </location>
</feature>
<gene>
    <name evidence="2" type="ORF">An18g02310</name>
</gene>
<accession>A0AAJ8E2X1</accession>
<name>A0AAJ8E2X1_ASPNG</name>
<dbReference type="KEGG" id="ang:An18g02310"/>
<sequence length="353" mass="38860">MRPKPMRSSAPSLADRLEDPGLLITGNQILDASLGKKSISAGSQPGTRLSPSYCVRYFGDTRRIQMSTSIAKDSMFTRKRETNVPLSRHHFRGDDTHPRRSIWVVGGWADTQKSDQPPSPTIMMLIGDGNCNHQSYGVTGENGEGDILPLPLWDTGGSRSYLCFPVICLFWISWFEIITTQFFPCAADCPGLGSSYPLPLSASLPASLVPLDLLLVYYLFIILVFVVSLLSSLNSFRWTSASLAVPISLATCNSRVPAYGPSRLPHLASFRSAGSLASANTASVLLLIADLLRLLDYIYQIYSRWGTAHWTFPSLLFCSRALFPSMYLAQTLDQSASTGLGRLIKQFCRGFKL</sequence>
<evidence type="ECO:0000313" key="2">
    <source>
        <dbReference type="RefSeq" id="XP_059605032.1"/>
    </source>
</evidence>
<dbReference type="AlphaFoldDB" id="A0AAJ8E2X1"/>
<dbReference type="GeneID" id="84593666"/>
<feature type="transmembrane region" description="Helical" evidence="1">
    <location>
        <begin position="161"/>
        <end position="184"/>
    </location>
</feature>
<organism evidence="2">
    <name type="scientific">Aspergillus niger</name>
    <dbReference type="NCBI Taxonomy" id="5061"/>
    <lineage>
        <taxon>Eukaryota</taxon>
        <taxon>Fungi</taxon>
        <taxon>Dikarya</taxon>
        <taxon>Ascomycota</taxon>
        <taxon>Pezizomycotina</taxon>
        <taxon>Eurotiomycetes</taxon>
        <taxon>Eurotiomycetidae</taxon>
        <taxon>Eurotiales</taxon>
        <taxon>Aspergillaceae</taxon>
        <taxon>Aspergillus</taxon>
        <taxon>Aspergillus subgen. Circumdati</taxon>
    </lineage>
</organism>